<comment type="similarity">
    <text evidence="2">Belongs to the acetate uptake transporter (AceTr) (TC 2.A.96) family.</text>
</comment>
<evidence type="ECO:0000313" key="8">
    <source>
        <dbReference type="EMBL" id="GAA4875892.1"/>
    </source>
</evidence>
<keyword evidence="4 7" id="KW-1133">Transmembrane helix</keyword>
<evidence type="ECO:0000256" key="5">
    <source>
        <dbReference type="ARBA" id="ARBA00023136"/>
    </source>
</evidence>
<sequence>MSSTAELREERANRTPTRDQAPQQAPADPTASIADPGPLGLAAFALTTFVLSLFNAGLAPESLEPAVLPLALFYGGIAQFVAGLWEFRKANTFGATAFCSYGAFWLAFAAYVQFIEPELQASGVPEAGITTATGLFLVGWAIFTLYMLIASLRTTGALVGVFATLFLTFALLSIGDLTGVDAIATVGGFVGLLSALIAWYASAAVVTNATWGRTVLPVGPRS</sequence>
<feature type="compositionally biased region" description="Basic and acidic residues" evidence="6">
    <location>
        <begin position="1"/>
        <end position="17"/>
    </location>
</feature>
<dbReference type="Pfam" id="PF01184">
    <property type="entry name" value="Gpr1_Fun34_YaaH"/>
    <property type="match status" value="1"/>
</dbReference>
<evidence type="ECO:0000256" key="4">
    <source>
        <dbReference type="ARBA" id="ARBA00022989"/>
    </source>
</evidence>
<dbReference type="InterPro" id="IPR000791">
    <property type="entry name" value="Gpr1/Fun34/SatP-like"/>
</dbReference>
<proteinExistence type="inferred from homology"/>
<dbReference type="RefSeq" id="WP_274232868.1">
    <property type="nucleotide sequence ID" value="NZ_BAABHQ010000006.1"/>
</dbReference>
<accession>A0ABP9ED28</accession>
<evidence type="ECO:0000256" key="3">
    <source>
        <dbReference type="ARBA" id="ARBA00022692"/>
    </source>
</evidence>
<dbReference type="EMBL" id="BAABHQ010000006">
    <property type="protein sequence ID" value="GAA4875892.1"/>
    <property type="molecule type" value="Genomic_DNA"/>
</dbReference>
<feature type="transmembrane region" description="Helical" evidence="7">
    <location>
        <begin position="39"/>
        <end position="60"/>
    </location>
</feature>
<feature type="transmembrane region" description="Helical" evidence="7">
    <location>
        <begin position="186"/>
        <end position="206"/>
    </location>
</feature>
<dbReference type="NCBIfam" id="NF038013">
    <property type="entry name" value="AceTr_1"/>
    <property type="match status" value="1"/>
</dbReference>
<evidence type="ECO:0000256" key="7">
    <source>
        <dbReference type="SAM" id="Phobius"/>
    </source>
</evidence>
<feature type="transmembrane region" description="Helical" evidence="7">
    <location>
        <begin position="92"/>
        <end position="115"/>
    </location>
</feature>
<evidence type="ECO:0000313" key="9">
    <source>
        <dbReference type="Proteomes" id="UP001500457"/>
    </source>
</evidence>
<feature type="region of interest" description="Disordered" evidence="6">
    <location>
        <begin position="1"/>
        <end position="32"/>
    </location>
</feature>
<feature type="compositionally biased region" description="Low complexity" evidence="6">
    <location>
        <begin position="18"/>
        <end position="31"/>
    </location>
</feature>
<dbReference type="InterPro" id="IPR051633">
    <property type="entry name" value="AceTr"/>
</dbReference>
<dbReference type="PANTHER" id="PTHR31123">
    <property type="entry name" value="ACCUMULATION OF DYADS PROTEIN 2-RELATED"/>
    <property type="match status" value="1"/>
</dbReference>
<comment type="caution">
    <text evidence="8">The sequence shown here is derived from an EMBL/GenBank/DDBJ whole genome shotgun (WGS) entry which is preliminary data.</text>
</comment>
<protein>
    <submittedName>
        <fullName evidence="8">Acetate uptake transporter</fullName>
    </submittedName>
</protein>
<keyword evidence="5 7" id="KW-0472">Membrane</keyword>
<evidence type="ECO:0000256" key="1">
    <source>
        <dbReference type="ARBA" id="ARBA00004141"/>
    </source>
</evidence>
<feature type="transmembrane region" description="Helical" evidence="7">
    <location>
        <begin position="156"/>
        <end position="174"/>
    </location>
</feature>
<name>A0ABP9ED28_9PSEU</name>
<comment type="subcellular location">
    <subcellularLocation>
        <location evidence="1">Membrane</location>
        <topology evidence="1">Multi-pass membrane protein</topology>
    </subcellularLocation>
</comment>
<reference evidence="9" key="1">
    <citation type="journal article" date="2019" name="Int. J. Syst. Evol. Microbiol.">
        <title>The Global Catalogue of Microorganisms (GCM) 10K type strain sequencing project: providing services to taxonomists for standard genome sequencing and annotation.</title>
        <authorList>
            <consortium name="The Broad Institute Genomics Platform"/>
            <consortium name="The Broad Institute Genome Sequencing Center for Infectious Disease"/>
            <person name="Wu L."/>
            <person name="Ma J."/>
        </authorList>
    </citation>
    <scope>NUCLEOTIDE SEQUENCE [LARGE SCALE GENOMIC DNA]</scope>
    <source>
        <strain evidence="9">JCM 17983</strain>
    </source>
</reference>
<dbReference type="PANTHER" id="PTHR31123:SF1">
    <property type="entry name" value="ACCUMULATION OF DYADS PROTEIN 2-RELATED"/>
    <property type="match status" value="1"/>
</dbReference>
<feature type="transmembrane region" description="Helical" evidence="7">
    <location>
        <begin position="66"/>
        <end position="85"/>
    </location>
</feature>
<evidence type="ECO:0000256" key="6">
    <source>
        <dbReference type="SAM" id="MobiDB-lite"/>
    </source>
</evidence>
<evidence type="ECO:0000256" key="2">
    <source>
        <dbReference type="ARBA" id="ARBA00005587"/>
    </source>
</evidence>
<gene>
    <name evidence="8" type="primary">satP</name>
    <name evidence="8" type="ORF">GCM10023203_27650</name>
</gene>
<keyword evidence="9" id="KW-1185">Reference proteome</keyword>
<dbReference type="Proteomes" id="UP001500457">
    <property type="component" value="Unassembled WGS sequence"/>
</dbReference>
<organism evidence="8 9">
    <name type="scientific">Actinomycetospora straminea</name>
    <dbReference type="NCBI Taxonomy" id="663607"/>
    <lineage>
        <taxon>Bacteria</taxon>
        <taxon>Bacillati</taxon>
        <taxon>Actinomycetota</taxon>
        <taxon>Actinomycetes</taxon>
        <taxon>Pseudonocardiales</taxon>
        <taxon>Pseudonocardiaceae</taxon>
        <taxon>Actinomycetospora</taxon>
    </lineage>
</organism>
<feature type="transmembrane region" description="Helical" evidence="7">
    <location>
        <begin position="127"/>
        <end position="149"/>
    </location>
</feature>
<keyword evidence="3 7" id="KW-0812">Transmembrane</keyword>